<dbReference type="KEGG" id="ctes:O987_04625"/>
<evidence type="ECO:0000256" key="2">
    <source>
        <dbReference type="ARBA" id="ARBA00009298"/>
    </source>
</evidence>
<dbReference type="PRINTS" id="PR01837">
    <property type="entry name" value="MGTCSAPBPROT"/>
</dbReference>
<sequence>MVQRDGHTTVFLHSLLLTCHSWVVIDVIVCHTLAPRLASTSSRIFMNHWPAFDISATLGTLASLVIAFSLGALIGFERQIRQRTAGLRTNTLVAVGAAVFVDLAVRFHDLYGGSPSPMQVIAYVVSGIGFLGAGAIMKEGANVSGLNTAATLWGSAAVGCCAGAKLLPEAILAALFVLAANTLLRPVVNRINRQPIQEELSEATYAVYVICRHTQQPEIREKLLQWLDQASYPVRDIEQHAFGQGDTEIEATLYATAVEGDELDKIMARLEAEDGVLQAFWNARAED</sequence>
<dbReference type="AlphaFoldDB" id="A0A076PN47"/>
<organism evidence="12 13">
    <name type="scientific">Comamonas testosteroni TK102</name>
    <dbReference type="NCBI Taxonomy" id="1392005"/>
    <lineage>
        <taxon>Bacteria</taxon>
        <taxon>Pseudomonadati</taxon>
        <taxon>Pseudomonadota</taxon>
        <taxon>Betaproteobacteria</taxon>
        <taxon>Burkholderiales</taxon>
        <taxon>Comamonadaceae</taxon>
        <taxon>Comamonas</taxon>
    </lineage>
</organism>
<evidence type="ECO:0000256" key="6">
    <source>
        <dbReference type="ARBA" id="ARBA00022989"/>
    </source>
</evidence>
<evidence type="ECO:0000313" key="13">
    <source>
        <dbReference type="Proteomes" id="UP000028782"/>
    </source>
</evidence>
<feature type="transmembrane region" description="Helical" evidence="9">
    <location>
        <begin position="120"/>
        <end position="137"/>
    </location>
</feature>
<feature type="domain" description="MgtC-like C-terminal" evidence="11">
    <location>
        <begin position="205"/>
        <end position="281"/>
    </location>
</feature>
<keyword evidence="4" id="KW-1003">Cell membrane</keyword>
<dbReference type="Gene3D" id="3.30.70.260">
    <property type="match status" value="1"/>
</dbReference>
<dbReference type="GO" id="GO:0005886">
    <property type="term" value="C:plasma membrane"/>
    <property type="evidence" value="ECO:0007669"/>
    <property type="project" value="UniProtKB-SubCell"/>
</dbReference>
<dbReference type="Proteomes" id="UP000028782">
    <property type="component" value="Chromosome"/>
</dbReference>
<proteinExistence type="inferred from homology"/>
<feature type="transmembrane region" description="Helical" evidence="9">
    <location>
        <begin position="54"/>
        <end position="75"/>
    </location>
</feature>
<dbReference type="PANTHER" id="PTHR33778:SF3">
    <property type="entry name" value="PROTEIN MGTC"/>
    <property type="match status" value="1"/>
</dbReference>
<evidence type="ECO:0000256" key="8">
    <source>
        <dbReference type="ARBA" id="ARBA00025369"/>
    </source>
</evidence>
<dbReference type="HOGENOM" id="CLU_079292_0_0_4"/>
<evidence type="ECO:0000256" key="4">
    <source>
        <dbReference type="ARBA" id="ARBA00022475"/>
    </source>
</evidence>
<evidence type="ECO:0000259" key="11">
    <source>
        <dbReference type="Pfam" id="PF21770"/>
    </source>
</evidence>
<accession>A0A076PN47</accession>
<keyword evidence="6 9" id="KW-1133">Transmembrane helix</keyword>
<name>A0A076PN47_COMTE</name>
<dbReference type="Pfam" id="PF21770">
    <property type="entry name" value="MgtC_SapB_C"/>
    <property type="match status" value="1"/>
</dbReference>
<keyword evidence="5 9" id="KW-0812">Transmembrane</keyword>
<evidence type="ECO:0000256" key="3">
    <source>
        <dbReference type="ARBA" id="ARBA00013833"/>
    </source>
</evidence>
<evidence type="ECO:0000313" key="12">
    <source>
        <dbReference type="EMBL" id="AIJ45090.1"/>
    </source>
</evidence>
<feature type="transmembrane region" description="Helical" evidence="9">
    <location>
        <begin position="87"/>
        <end position="108"/>
    </location>
</feature>
<dbReference type="GO" id="GO:0008168">
    <property type="term" value="F:methyltransferase activity"/>
    <property type="evidence" value="ECO:0007669"/>
    <property type="project" value="UniProtKB-KW"/>
</dbReference>
<dbReference type="EMBL" id="CP006704">
    <property type="protein sequence ID" value="AIJ45090.1"/>
    <property type="molecule type" value="Genomic_DNA"/>
</dbReference>
<dbReference type="InterPro" id="IPR049177">
    <property type="entry name" value="MgtC_SapB_SrpB_YhiD_N"/>
</dbReference>
<evidence type="ECO:0000259" key="10">
    <source>
        <dbReference type="Pfam" id="PF02308"/>
    </source>
</evidence>
<evidence type="ECO:0000256" key="5">
    <source>
        <dbReference type="ARBA" id="ARBA00022692"/>
    </source>
</evidence>
<gene>
    <name evidence="12" type="ORF">O987_04625</name>
</gene>
<reference evidence="12 13" key="1">
    <citation type="journal article" date="2014" name="Genome Announc.">
        <title>Complete Genome Sequence of Polychlorinated Biphenyl Degrader Comamonas testosteroni TK102 (NBRC 109938).</title>
        <authorList>
            <person name="Fukuda K."/>
            <person name="Hosoyama A."/>
            <person name="Tsuchikane K."/>
            <person name="Ohji S."/>
            <person name="Yamazoe A."/>
            <person name="Fujita N."/>
            <person name="Shintani M."/>
            <person name="Kimbara K."/>
        </authorList>
    </citation>
    <scope>NUCLEOTIDE SEQUENCE [LARGE SCALE GENOMIC DNA]</scope>
    <source>
        <strain evidence="12">TK102</strain>
    </source>
</reference>
<dbReference type="PANTHER" id="PTHR33778">
    <property type="entry name" value="PROTEIN MGTC"/>
    <property type="match status" value="1"/>
</dbReference>
<evidence type="ECO:0000256" key="7">
    <source>
        <dbReference type="ARBA" id="ARBA00023136"/>
    </source>
</evidence>
<keyword evidence="9" id="KW-0997">Cell inner membrane</keyword>
<keyword evidence="7 9" id="KW-0472">Membrane</keyword>
<dbReference type="InterPro" id="IPR003416">
    <property type="entry name" value="MgtC/SapB/SrpB/YhiD_fam"/>
</dbReference>
<dbReference type="GO" id="GO:0032259">
    <property type="term" value="P:methylation"/>
    <property type="evidence" value="ECO:0007669"/>
    <property type="project" value="UniProtKB-KW"/>
</dbReference>
<feature type="transmembrane region" description="Helical" evidence="9">
    <location>
        <begin position="12"/>
        <end position="34"/>
    </location>
</feature>
<comment type="similarity">
    <text evidence="2 9">Belongs to the MgtC/SapB family.</text>
</comment>
<evidence type="ECO:0000256" key="9">
    <source>
        <dbReference type="RuleBase" id="RU365041"/>
    </source>
</evidence>
<protein>
    <recommendedName>
        <fullName evidence="3 9">Protein MgtC</fullName>
    </recommendedName>
</protein>
<keyword evidence="12" id="KW-0808">Transferase</keyword>
<evidence type="ECO:0000256" key="1">
    <source>
        <dbReference type="ARBA" id="ARBA00004651"/>
    </source>
</evidence>
<comment type="function">
    <text evidence="8">Virulence factor required for growth in low Mg(2+) medium and for intramacrophage survival. May be involved in regulating membrane potential by activating Na(+)/K(+)-ATPase.</text>
</comment>
<feature type="domain" description="MgtC/SapB/SrpB/YhiD N-terminal" evidence="10">
    <location>
        <begin position="64"/>
        <end position="188"/>
    </location>
</feature>
<keyword evidence="12" id="KW-0489">Methyltransferase</keyword>
<comment type="subcellular location">
    <subcellularLocation>
        <location evidence="9">Cell inner membrane</location>
        <topology evidence="9">Multi-pass membrane protein</topology>
    </subcellularLocation>
    <subcellularLocation>
        <location evidence="1">Cell membrane</location>
        <topology evidence="1">Multi-pass membrane protein</topology>
    </subcellularLocation>
</comment>
<dbReference type="InterPro" id="IPR048640">
    <property type="entry name" value="MgtC-like_C"/>
</dbReference>
<dbReference type="Pfam" id="PF02308">
    <property type="entry name" value="MgtC"/>
    <property type="match status" value="1"/>
</dbReference>